<organism evidence="9">
    <name type="scientific">Fusarium oxysporum f. sp. pisi HDV247</name>
    <dbReference type="NCBI Taxonomy" id="1080344"/>
    <lineage>
        <taxon>Eukaryota</taxon>
        <taxon>Fungi</taxon>
        <taxon>Dikarya</taxon>
        <taxon>Ascomycota</taxon>
        <taxon>Pezizomycotina</taxon>
        <taxon>Sordariomycetes</taxon>
        <taxon>Hypocreomycetidae</taxon>
        <taxon>Hypocreales</taxon>
        <taxon>Nectriaceae</taxon>
        <taxon>Fusarium</taxon>
        <taxon>Fusarium oxysporum species complex</taxon>
    </lineage>
</organism>
<evidence type="ECO:0000256" key="7">
    <source>
        <dbReference type="ARBA" id="ARBA00034045"/>
    </source>
</evidence>
<evidence type="ECO:0000256" key="1">
    <source>
        <dbReference type="ARBA" id="ARBA00007534"/>
    </source>
</evidence>
<name>W9NSB1_FUSOX</name>
<evidence type="ECO:0000256" key="4">
    <source>
        <dbReference type="ARBA" id="ARBA00022729"/>
    </source>
</evidence>
<dbReference type="AlphaFoldDB" id="W9NSB1"/>
<dbReference type="InterPro" id="IPR029058">
    <property type="entry name" value="AB_hydrolase_fold"/>
</dbReference>
<gene>
    <name evidence="9" type="ORF">FOVG_13704</name>
</gene>
<dbReference type="PANTHER" id="PTHR48250:SF2">
    <property type="entry name" value="CUTINASE"/>
    <property type="match status" value="1"/>
</dbReference>
<keyword evidence="6 8" id="KW-1015">Disulfide bond</keyword>
<evidence type="ECO:0000313" key="9">
    <source>
        <dbReference type="EMBL" id="EXA35658.1"/>
    </source>
</evidence>
<evidence type="ECO:0000256" key="8">
    <source>
        <dbReference type="PIRSR" id="PIRSR611150-2"/>
    </source>
</evidence>
<dbReference type="OrthoDB" id="2975078at2759"/>
<proteinExistence type="inferred from homology"/>
<comment type="catalytic activity">
    <reaction evidence="7">
        <text>cutin + H2O = cutin monomers.</text>
        <dbReference type="EC" id="3.1.1.74"/>
    </reaction>
</comment>
<reference evidence="9" key="1">
    <citation type="submission" date="2011-10" db="EMBL/GenBank/DDBJ databases">
        <title>The Genome Sequence of Fusarium oxysporum HDV247.</title>
        <authorList>
            <consortium name="The Broad Institute Genome Sequencing Platform"/>
            <person name="Ma L.-J."/>
            <person name="Gale L.R."/>
            <person name="Schwartz D.C."/>
            <person name="Zhou S."/>
            <person name="Corby-Kistler H."/>
            <person name="Young S.K."/>
            <person name="Zeng Q."/>
            <person name="Gargeya S."/>
            <person name="Fitzgerald M."/>
            <person name="Haas B."/>
            <person name="Abouelleil A."/>
            <person name="Alvarado L."/>
            <person name="Arachchi H.M."/>
            <person name="Berlin A."/>
            <person name="Brown A."/>
            <person name="Chapman S.B."/>
            <person name="Chen Z."/>
            <person name="Dunbar C."/>
            <person name="Freedman E."/>
            <person name="Gearin G."/>
            <person name="Goldberg J."/>
            <person name="Griggs A."/>
            <person name="Gujja S."/>
            <person name="Heiman D."/>
            <person name="Howarth C."/>
            <person name="Larson L."/>
            <person name="Lui A."/>
            <person name="MacDonald P.J.P."/>
            <person name="Montmayeur A."/>
            <person name="Murphy C."/>
            <person name="Neiman D."/>
            <person name="Pearson M."/>
            <person name="Priest M."/>
            <person name="Roberts A."/>
            <person name="Saif S."/>
            <person name="Shea T."/>
            <person name="Shenoy N."/>
            <person name="Sisk P."/>
            <person name="Stolte C."/>
            <person name="Sykes S."/>
            <person name="Wortman J."/>
            <person name="Nusbaum C."/>
            <person name="Birren B."/>
        </authorList>
    </citation>
    <scope>NUCLEOTIDE SEQUENCE [LARGE SCALE GENOMIC DNA]</scope>
    <source>
        <strain evidence="9">HDV247</strain>
    </source>
</reference>
<dbReference type="Proteomes" id="UP000030751">
    <property type="component" value="Unassembled WGS sequence"/>
</dbReference>
<reference evidence="9" key="2">
    <citation type="submission" date="2012-05" db="EMBL/GenBank/DDBJ databases">
        <title>Annotation of the Genome Sequence of Fusarium oxysporum HDV247.</title>
        <authorList>
            <consortium name="The Broad Institute Genomics Platform"/>
            <person name="Ma L.-J."/>
            <person name="Corby-Kistler H."/>
            <person name="Broz K."/>
            <person name="Gale L.R."/>
            <person name="Jonkers W."/>
            <person name="O'Donnell K."/>
            <person name="Ploetz R."/>
            <person name="Steinberg C."/>
            <person name="Schwartz D.C."/>
            <person name="VanEtten H."/>
            <person name="Zhou S."/>
            <person name="Young S.K."/>
            <person name="Zeng Q."/>
            <person name="Gargeya S."/>
            <person name="Fitzgerald M."/>
            <person name="Abouelleil A."/>
            <person name="Alvarado L."/>
            <person name="Chapman S.B."/>
            <person name="Gainer-Dewar J."/>
            <person name="Goldberg J."/>
            <person name="Griggs A."/>
            <person name="Gujja S."/>
            <person name="Hansen M."/>
            <person name="Howarth C."/>
            <person name="Imamovic A."/>
            <person name="Ireland A."/>
            <person name="Larimer J."/>
            <person name="McCowan C."/>
            <person name="Murphy C."/>
            <person name="Pearson M."/>
            <person name="Poon T.W."/>
            <person name="Priest M."/>
            <person name="Roberts A."/>
            <person name="Saif S."/>
            <person name="Shea T."/>
            <person name="Sykes S."/>
            <person name="Wortman J."/>
            <person name="Nusbaum C."/>
            <person name="Birren B."/>
        </authorList>
    </citation>
    <scope>NUCLEOTIDE SEQUENCE</scope>
    <source>
        <strain evidence="9">HDV247</strain>
    </source>
</reference>
<dbReference type="GO" id="GO:0016052">
    <property type="term" value="P:carbohydrate catabolic process"/>
    <property type="evidence" value="ECO:0007669"/>
    <property type="project" value="TreeGrafter"/>
</dbReference>
<dbReference type="EC" id="3.1.1.74" evidence="2"/>
<dbReference type="InterPro" id="IPR000675">
    <property type="entry name" value="Cutinase/axe"/>
</dbReference>
<evidence type="ECO:0000256" key="5">
    <source>
        <dbReference type="ARBA" id="ARBA00022801"/>
    </source>
</evidence>
<dbReference type="Pfam" id="PF01083">
    <property type="entry name" value="Cutinase"/>
    <property type="match status" value="1"/>
</dbReference>
<dbReference type="GO" id="GO:0050525">
    <property type="term" value="F:cutinase activity"/>
    <property type="evidence" value="ECO:0007669"/>
    <property type="project" value="UniProtKB-EC"/>
</dbReference>
<dbReference type="SMART" id="SM01110">
    <property type="entry name" value="Cutinase"/>
    <property type="match status" value="1"/>
</dbReference>
<dbReference type="InterPro" id="IPR011150">
    <property type="entry name" value="Cutinase_monf"/>
</dbReference>
<dbReference type="Gene3D" id="3.40.50.1820">
    <property type="entry name" value="alpha/beta hydrolase"/>
    <property type="match status" value="1"/>
</dbReference>
<dbReference type="EMBL" id="JH650978">
    <property type="protein sequence ID" value="EXA35658.1"/>
    <property type="molecule type" value="Genomic_DNA"/>
</dbReference>
<dbReference type="GO" id="GO:0005576">
    <property type="term" value="C:extracellular region"/>
    <property type="evidence" value="ECO:0007669"/>
    <property type="project" value="InterPro"/>
</dbReference>
<protein>
    <recommendedName>
        <fullName evidence="2">cutinase</fullName>
        <ecNumber evidence="2">3.1.1.74</ecNumber>
    </recommendedName>
</protein>
<keyword evidence="3" id="KW-0719">Serine esterase</keyword>
<keyword evidence="4" id="KW-0732">Signal</keyword>
<feature type="disulfide bond" evidence="8">
    <location>
        <begin position="113"/>
        <end position="191"/>
    </location>
</feature>
<evidence type="ECO:0000256" key="3">
    <source>
        <dbReference type="ARBA" id="ARBA00022487"/>
    </source>
</evidence>
<dbReference type="PRINTS" id="PR00129">
    <property type="entry name" value="CUTINASE"/>
</dbReference>
<comment type="similarity">
    <text evidence="1">Belongs to the cutinase family.</text>
</comment>
<sequence>MTSYPSFPLFPTCLLIVFSKSNLVCTILQRQISRPLIESSILNEAHSGSHRSCGHCLCGSCRRADQGPRPPLAELDTHFEHHIKRCGKDEPPFLGRFPFANETYNQLTDGTPCRNVTMIYARGSRQAGNVGKANNTGPALFNSLADRIGLENLAVQGVTYKARRRDYIFKGGCNEGSKTMARLINQAASQCPDTKIVIAGYSQGAQLLHKAAKNVTAGVTQHIAAAVTLGYPEKPMGKIAASRSLSVCRPGDSFCDKTIPWKPFVPFVGAPLWWFLTMLDTHGDYNENATAVANWIADRVTNIG</sequence>
<accession>W9NSB1</accession>
<evidence type="ECO:0000256" key="2">
    <source>
        <dbReference type="ARBA" id="ARBA00013095"/>
    </source>
</evidence>
<feature type="disulfide bond" evidence="8">
    <location>
        <begin position="248"/>
        <end position="255"/>
    </location>
</feature>
<evidence type="ECO:0000256" key="6">
    <source>
        <dbReference type="ARBA" id="ARBA00023157"/>
    </source>
</evidence>
<dbReference type="PANTHER" id="PTHR48250">
    <property type="entry name" value="CUTINASE 2-RELATED"/>
    <property type="match status" value="1"/>
</dbReference>
<dbReference type="HOGENOM" id="CLU_040058_2_2_1"/>
<dbReference type="SUPFAM" id="SSF53474">
    <property type="entry name" value="alpha/beta-Hydrolases"/>
    <property type="match status" value="1"/>
</dbReference>
<keyword evidence="5" id="KW-0378">Hydrolase</keyword>